<dbReference type="AlphaFoldDB" id="A0A4C1XTG2"/>
<sequence>MKPSAVSVFLYAVWREDVHHVLWTCPLYEQLKMKMMNGIERTTVDSMYYTNLVNYKAGRVCACMTRIAWQTRAYIRNCSKHGIRNSVRYVLDLLDPTKSKPIHVSFDIDALDAIVAPSTGTPVRGGLTLREGITVMEMLHATGRLRAVDLVEINPALGDDADRRHTLEAGLCILKAALGFSRRGTAPANVLDLPLQTFHDKKDSVSS</sequence>
<dbReference type="GO" id="GO:0030145">
    <property type="term" value="F:manganese ion binding"/>
    <property type="evidence" value="ECO:0007669"/>
    <property type="project" value="TreeGrafter"/>
</dbReference>
<dbReference type="EMBL" id="BGZK01000967">
    <property type="protein sequence ID" value="GBP66788.1"/>
    <property type="molecule type" value="Genomic_DNA"/>
</dbReference>
<dbReference type="GO" id="GO:0005829">
    <property type="term" value="C:cytosol"/>
    <property type="evidence" value="ECO:0007669"/>
    <property type="project" value="TreeGrafter"/>
</dbReference>
<dbReference type="InterPro" id="IPR006035">
    <property type="entry name" value="Ureohydrolase"/>
</dbReference>
<keyword evidence="7" id="KW-1185">Reference proteome</keyword>
<proteinExistence type="inferred from homology"/>
<dbReference type="InterPro" id="IPR020855">
    <property type="entry name" value="Ureohydrolase_Mn_BS"/>
</dbReference>
<dbReference type="PROSITE" id="PS51409">
    <property type="entry name" value="ARGINASE_2"/>
    <property type="match status" value="1"/>
</dbReference>
<name>A0A4C1XTG2_EUMVA</name>
<dbReference type="Proteomes" id="UP000299102">
    <property type="component" value="Unassembled WGS sequence"/>
</dbReference>
<dbReference type="SUPFAM" id="SSF52768">
    <property type="entry name" value="Arginase/deacetylase"/>
    <property type="match status" value="1"/>
</dbReference>
<dbReference type="Gene3D" id="3.40.800.10">
    <property type="entry name" value="Ureohydrolase domain"/>
    <property type="match status" value="1"/>
</dbReference>
<comment type="similarity">
    <text evidence="4 5">Belongs to the arginase family.</text>
</comment>
<evidence type="ECO:0000313" key="6">
    <source>
        <dbReference type="EMBL" id="GBP66788.1"/>
    </source>
</evidence>
<keyword evidence="3" id="KW-0464">Manganese</keyword>
<dbReference type="PANTHER" id="PTHR43782:SF3">
    <property type="entry name" value="ARGINASE"/>
    <property type="match status" value="1"/>
</dbReference>
<reference evidence="6 7" key="1">
    <citation type="journal article" date="2019" name="Commun. Biol.">
        <title>The bagworm genome reveals a unique fibroin gene that provides high tensile strength.</title>
        <authorList>
            <person name="Kono N."/>
            <person name="Nakamura H."/>
            <person name="Ohtoshi R."/>
            <person name="Tomita M."/>
            <person name="Numata K."/>
            <person name="Arakawa K."/>
        </authorList>
    </citation>
    <scope>NUCLEOTIDE SEQUENCE [LARGE SCALE GENOMIC DNA]</scope>
</reference>
<evidence type="ECO:0000313" key="7">
    <source>
        <dbReference type="Proteomes" id="UP000299102"/>
    </source>
</evidence>
<dbReference type="PROSITE" id="PS01053">
    <property type="entry name" value="ARGINASE_1"/>
    <property type="match status" value="1"/>
</dbReference>
<organism evidence="6 7">
    <name type="scientific">Eumeta variegata</name>
    <name type="common">Bagworm moth</name>
    <name type="synonym">Eumeta japonica</name>
    <dbReference type="NCBI Taxonomy" id="151549"/>
    <lineage>
        <taxon>Eukaryota</taxon>
        <taxon>Metazoa</taxon>
        <taxon>Ecdysozoa</taxon>
        <taxon>Arthropoda</taxon>
        <taxon>Hexapoda</taxon>
        <taxon>Insecta</taxon>
        <taxon>Pterygota</taxon>
        <taxon>Neoptera</taxon>
        <taxon>Endopterygota</taxon>
        <taxon>Lepidoptera</taxon>
        <taxon>Glossata</taxon>
        <taxon>Ditrysia</taxon>
        <taxon>Tineoidea</taxon>
        <taxon>Psychidae</taxon>
        <taxon>Oiketicinae</taxon>
        <taxon>Eumeta</taxon>
    </lineage>
</organism>
<dbReference type="Pfam" id="PF00491">
    <property type="entry name" value="Arginase"/>
    <property type="match status" value="1"/>
</dbReference>
<protein>
    <submittedName>
        <fullName evidence="6">Arginase-2, mitochondrial</fullName>
    </submittedName>
</protein>
<keyword evidence="1" id="KW-0479">Metal-binding</keyword>
<dbReference type="OrthoDB" id="9992747at2759"/>
<dbReference type="PANTHER" id="PTHR43782">
    <property type="entry name" value="ARGINASE"/>
    <property type="match status" value="1"/>
</dbReference>
<dbReference type="InterPro" id="IPR023696">
    <property type="entry name" value="Ureohydrolase_dom_sf"/>
</dbReference>
<keyword evidence="2 5" id="KW-0378">Hydrolase</keyword>
<dbReference type="PRINTS" id="PR00116">
    <property type="entry name" value="ARGINASE"/>
</dbReference>
<dbReference type="GO" id="GO:0005634">
    <property type="term" value="C:nucleus"/>
    <property type="evidence" value="ECO:0007669"/>
    <property type="project" value="TreeGrafter"/>
</dbReference>
<dbReference type="GO" id="GO:0004053">
    <property type="term" value="F:arginase activity"/>
    <property type="evidence" value="ECO:0007669"/>
    <property type="project" value="UniProtKB-ARBA"/>
</dbReference>
<gene>
    <name evidence="6" type="primary">ARG2</name>
    <name evidence="6" type="ORF">EVAR_48195_1</name>
</gene>
<comment type="caution">
    <text evidence="6">The sequence shown here is derived from an EMBL/GenBank/DDBJ whole genome shotgun (WGS) entry which is preliminary data.</text>
</comment>
<evidence type="ECO:0000256" key="2">
    <source>
        <dbReference type="ARBA" id="ARBA00022801"/>
    </source>
</evidence>
<dbReference type="STRING" id="151549.A0A4C1XTG2"/>
<evidence type="ECO:0000256" key="1">
    <source>
        <dbReference type="ARBA" id="ARBA00022723"/>
    </source>
</evidence>
<evidence type="ECO:0000256" key="5">
    <source>
        <dbReference type="RuleBase" id="RU003684"/>
    </source>
</evidence>
<evidence type="ECO:0000256" key="4">
    <source>
        <dbReference type="PROSITE-ProRule" id="PRU00742"/>
    </source>
</evidence>
<evidence type="ECO:0000256" key="3">
    <source>
        <dbReference type="ARBA" id="ARBA00023211"/>
    </source>
</evidence>
<accession>A0A4C1XTG2</accession>